<organism evidence="1 2">
    <name type="scientific">Irpex rosettiformis</name>
    <dbReference type="NCBI Taxonomy" id="378272"/>
    <lineage>
        <taxon>Eukaryota</taxon>
        <taxon>Fungi</taxon>
        <taxon>Dikarya</taxon>
        <taxon>Basidiomycota</taxon>
        <taxon>Agaricomycotina</taxon>
        <taxon>Agaricomycetes</taxon>
        <taxon>Polyporales</taxon>
        <taxon>Irpicaceae</taxon>
        <taxon>Irpex</taxon>
    </lineage>
</organism>
<sequence length="608" mass="65081">MGQSTSSLLLRDPNAFATPADESNLKPEWWKTYDYIIVGGGTAGCVLAARLSENPATSVLLIEAGTKRGSDVLFSKIPLAFSKLSRSPYDWNYETVPQEALDGRKCHWPRGKILGGSSSINALNYHRCSPEDFKAWVEHGATGWGPADLKPYFTKAERYRPSPLHTHVNPSLHGTSGPTVSGHFAAAPIMEPIIESCTNSGVNRAYDFNTDAGTLGVSHLMASIDEHGTRSSAETGYITPEVLARPNLKIALSTTVEKVIVSPASETGGKPRAMGVLLSTIRDGPKYYAAAKKEVILTAGAIGSPQLLLLSGIGPADELEKVGVQPVHDLPYVGKALQDHISSGSMIFRAKPGATWDHLTKPLSSLVALAQWLVTGRGPMSGKGTQIAAFLRSDNPNLPKDISNGAEIKDMTSGPNSPDLELMYAPMIAVVDGPNTAGLHGITGVSILLRPSSTGSLTLASSNPYDHPVINPNYFVDKNDVNIMLRGMRLLLHIARTKPLSDYLDLGHDAKDPSSIFWPGDCKPDEISDEELLGWLKKKAQTPWHPSCTARIGTLPSNSVVDAQLRVHGVDGLRVVDASVFPTQVSGHCCAVVIAMAERASELITGKL</sequence>
<accession>A0ACB8UCN0</accession>
<evidence type="ECO:0000313" key="2">
    <source>
        <dbReference type="Proteomes" id="UP001055072"/>
    </source>
</evidence>
<name>A0ACB8UCN0_9APHY</name>
<proteinExistence type="predicted"/>
<gene>
    <name evidence="1" type="ORF">BDY19DRAFT_983543</name>
</gene>
<reference evidence="1" key="1">
    <citation type="journal article" date="2021" name="Environ. Microbiol.">
        <title>Gene family expansions and transcriptome signatures uncover fungal adaptations to wood decay.</title>
        <authorList>
            <person name="Hage H."/>
            <person name="Miyauchi S."/>
            <person name="Viragh M."/>
            <person name="Drula E."/>
            <person name="Min B."/>
            <person name="Chaduli D."/>
            <person name="Navarro D."/>
            <person name="Favel A."/>
            <person name="Norest M."/>
            <person name="Lesage-Meessen L."/>
            <person name="Balint B."/>
            <person name="Merenyi Z."/>
            <person name="de Eugenio L."/>
            <person name="Morin E."/>
            <person name="Martinez A.T."/>
            <person name="Baldrian P."/>
            <person name="Stursova M."/>
            <person name="Martinez M.J."/>
            <person name="Novotny C."/>
            <person name="Magnuson J.K."/>
            <person name="Spatafora J.W."/>
            <person name="Maurice S."/>
            <person name="Pangilinan J."/>
            <person name="Andreopoulos W."/>
            <person name="LaButti K."/>
            <person name="Hundley H."/>
            <person name="Na H."/>
            <person name="Kuo A."/>
            <person name="Barry K."/>
            <person name="Lipzen A."/>
            <person name="Henrissat B."/>
            <person name="Riley R."/>
            <person name="Ahrendt S."/>
            <person name="Nagy L.G."/>
            <person name="Grigoriev I.V."/>
            <person name="Martin F."/>
            <person name="Rosso M.N."/>
        </authorList>
    </citation>
    <scope>NUCLEOTIDE SEQUENCE</scope>
    <source>
        <strain evidence="1">CBS 384.51</strain>
    </source>
</reference>
<evidence type="ECO:0000313" key="1">
    <source>
        <dbReference type="EMBL" id="KAI0091999.1"/>
    </source>
</evidence>
<keyword evidence="2" id="KW-1185">Reference proteome</keyword>
<dbReference type="EMBL" id="MU274904">
    <property type="protein sequence ID" value="KAI0091999.1"/>
    <property type="molecule type" value="Genomic_DNA"/>
</dbReference>
<dbReference type="Proteomes" id="UP001055072">
    <property type="component" value="Unassembled WGS sequence"/>
</dbReference>
<protein>
    <submittedName>
        <fullName evidence="1">GMC oxidoreductase</fullName>
    </submittedName>
</protein>
<comment type="caution">
    <text evidence="1">The sequence shown here is derived from an EMBL/GenBank/DDBJ whole genome shotgun (WGS) entry which is preliminary data.</text>
</comment>